<accession>A0ABT0UJC9</accession>
<reference evidence="2" key="1">
    <citation type="submission" date="2022-06" db="EMBL/GenBank/DDBJ databases">
        <title>Genome public.</title>
        <authorList>
            <person name="Sun Q."/>
        </authorList>
    </citation>
    <scope>NUCLEOTIDE SEQUENCE</scope>
    <source>
        <strain evidence="2">CWNU-1</strain>
    </source>
</reference>
<keyword evidence="3" id="KW-1185">Reference proteome</keyword>
<sequence length="1668" mass="179453">MGESVNGREGHGAAYGFGGPQAMLEAGAVLPLHAATAPEPGSDIGDKDRSVALTARSYGHPALEERTVVRLVPEAIGPAEDLALEYLGFSGGESVAVGRVKPQSLGFPAWALVHDPQHGHHALAVVKEMERLTRLVGTKPGLAKEGFDEIGQRLDRSVPQFLPTFYEQVGRLFLAVEAQQQASVFFGKARAAEQRHALPVDEERLRDVFLEFAGAGALSGKALREYAKGLGERLPPSQAYTEFRVVSSQRCSAGLTPYAGMLEDLRRLARGAGLDAAAEERSLLKEIVHTGAMNRAAGSFWKSALPALTVVAAEDAAIRERLLNLLPETSGDHTEEFDRSWLSLLEACGAFELLLDGTVPVADWLTAWSAHRHRGWRGMKRLDVELDLVARLADRLKADGTPVKLLRGGWRTSVDLDVLDLCLSLGIPVEPPEYDMAGLELDGWLSDRSEGRRDLAALVADPRFAQILRSGVERLAGTGDSAAQRLLPATGYPALCTVIAAWLTDRAEELTRSIGLPALSELLQRLSGFASRPALSTAPDALARITAFSPAGALARTLRSGVWDELGWAAFDEALAKLGKVVPKPAKSAKSARRRDDEEVKLSDAWPALVVRRGSQAAAVGPEAVVDSQPLTFPSSQPNRSWSTPVVRYVGGQWLTINGYGDECRGRWSGRGADAFTPDGTPTENYLSHRTPSLELPDGSRTFGGRPVHAGDTSFDDVCRPVASDGISLWVLHEHQWWDYDPQSARRGRLTVPAFFDSALSEGTGAVLLERYCQLLPARAGLESSPFGSAHGVVGWWVRFDPTARTLTACSTDGTRSLPVEVAGAAKPEHLNTHVPLPPMRLPGGAVLHPRESRSYQSRFDFFDADGVRLATVTQGEESEVYAGGTPLIPPLGYWHALRPRDERGSLVLRAVTDELAAELLKTVVDGRQPAEAVRELLPGITHPGLVAGVAALVGEAARQAGQIATLSERAAQAEPDARPTVRYAHDGPLREALNSLLSSARFYGRWYSSWDESGNTVMGQLAALRSLLEPGSGDAKLSFDEPGVNWLSLSGLGLAAAAVRAASPVTSEADRNALLEFLDAALAVSADGEAVLIDPRGRLRIVELKSPWDLSADVDTEEMLGTVRHSGARRLLVISNTEVEDDHAVWSCVEYDPAGTFGPWEGYSEIASDVLGSADDPIRAAAVRRLIDTTRKRGPLPYYPQQAQEFADRVGASPVVGALLQLGLPGLDSYGRDGLLSAQYLAPLGLKSADAKAGRAHLEVLSARDRQRFTGLLLPLEPARVDALWTDGFAAEPLIEAWVAARGKRRVAPSWLVSKAIAETGPGTELDSALNPEAQPELTGTTEQRIGSDGVSPVEREKLLTGQTLVSYVRMLRWLAYRLPLGDPLREILPITLRMLRTRLADPGLLLDLGLDWDDQGKATSVRLREAHGHGPRGSAAKDGGCEVSDTLVLTPMKYRPQWDSVWVRSAPLVTGEAAGPDHPDLKLLAGIAGESDALVALRLVLGAELMALLTHDGPAGAAQCPARSAPELVPLAAERLGISEDAATLYLMMLALPDPTDKNQAEWTGWKPARLKKARAEVAATDLVVEGKRARAGRSLFLPGGWLEHKAPRLPLESWKTALLPDHEDGFLAPDRPVGELFTAAWQRVVNGDAPGFEEFKGRNARGGSR</sequence>
<name>A0ABT0UJC9_9ACTN</name>
<comment type="caution">
    <text evidence="2">The sequence shown here is derived from an EMBL/GenBank/DDBJ whole genome shotgun (WGS) entry which is preliminary data.</text>
</comment>
<organism evidence="2 3">
    <name type="scientific">Streptomyces albipurpureus</name>
    <dbReference type="NCBI Taxonomy" id="2897419"/>
    <lineage>
        <taxon>Bacteria</taxon>
        <taxon>Bacillati</taxon>
        <taxon>Actinomycetota</taxon>
        <taxon>Actinomycetes</taxon>
        <taxon>Kitasatosporales</taxon>
        <taxon>Streptomycetaceae</taxon>
        <taxon>Streptomyces</taxon>
    </lineage>
</organism>
<feature type="compositionally biased region" description="Polar residues" evidence="1">
    <location>
        <begin position="680"/>
        <end position="691"/>
    </location>
</feature>
<protein>
    <recommendedName>
        <fullName evidence="4">DNA-binding protein</fullName>
    </recommendedName>
</protein>
<dbReference type="EMBL" id="JAMQAW010000008">
    <property type="protein sequence ID" value="MCM2388545.1"/>
    <property type="molecule type" value="Genomic_DNA"/>
</dbReference>
<feature type="region of interest" description="Disordered" evidence="1">
    <location>
        <begin position="676"/>
        <end position="698"/>
    </location>
</feature>
<evidence type="ECO:0000313" key="3">
    <source>
        <dbReference type="Proteomes" id="UP001431429"/>
    </source>
</evidence>
<dbReference type="Proteomes" id="UP001431429">
    <property type="component" value="Unassembled WGS sequence"/>
</dbReference>
<evidence type="ECO:0000313" key="2">
    <source>
        <dbReference type="EMBL" id="MCM2388545.1"/>
    </source>
</evidence>
<dbReference type="RefSeq" id="WP_250918896.1">
    <property type="nucleotide sequence ID" value="NZ_JAMQAW010000008.1"/>
</dbReference>
<gene>
    <name evidence="2" type="ORF">NBG84_09585</name>
</gene>
<proteinExistence type="predicted"/>
<feature type="region of interest" description="Disordered" evidence="1">
    <location>
        <begin position="1324"/>
        <end position="1352"/>
    </location>
</feature>
<evidence type="ECO:0008006" key="4">
    <source>
        <dbReference type="Google" id="ProtNLM"/>
    </source>
</evidence>
<evidence type="ECO:0000256" key="1">
    <source>
        <dbReference type="SAM" id="MobiDB-lite"/>
    </source>
</evidence>